<evidence type="ECO:0000256" key="11">
    <source>
        <dbReference type="ARBA" id="ARBA00022729"/>
    </source>
</evidence>
<dbReference type="Pfam" id="PF22963">
    <property type="entry name" value="Ig_NUP210_3rd"/>
    <property type="match status" value="1"/>
</dbReference>
<evidence type="ECO:0000256" key="15">
    <source>
        <dbReference type="ARBA" id="ARBA00023054"/>
    </source>
</evidence>
<dbReference type="GO" id="GO:0015031">
    <property type="term" value="P:protein transport"/>
    <property type="evidence" value="ECO:0007669"/>
    <property type="project" value="UniProtKB-KW"/>
</dbReference>
<keyword evidence="19" id="KW-0325">Glycoprotein</keyword>
<dbReference type="PROSITE" id="PS51420">
    <property type="entry name" value="RHO"/>
    <property type="match status" value="1"/>
</dbReference>
<evidence type="ECO:0000256" key="14">
    <source>
        <dbReference type="ARBA" id="ARBA00022989"/>
    </source>
</evidence>
<keyword evidence="11" id="KW-0732">Signal</keyword>
<dbReference type="InterPro" id="IPR003343">
    <property type="entry name" value="Big_2"/>
</dbReference>
<dbReference type="SMART" id="SM00173">
    <property type="entry name" value="RAS"/>
    <property type="match status" value="1"/>
</dbReference>
<evidence type="ECO:0000256" key="19">
    <source>
        <dbReference type="ARBA" id="ARBA00023180"/>
    </source>
</evidence>
<dbReference type="InterPro" id="IPR055097">
    <property type="entry name" value="Ig_NUP210_2nd"/>
</dbReference>
<evidence type="ECO:0000256" key="26">
    <source>
        <dbReference type="ARBA" id="ARBA00038596"/>
    </source>
</evidence>
<evidence type="ECO:0000256" key="20">
    <source>
        <dbReference type="ARBA" id="ARBA00023203"/>
    </source>
</evidence>
<dbReference type="InterPro" id="IPR000533">
    <property type="entry name" value="Tropomyosin"/>
</dbReference>
<dbReference type="GO" id="GO:0003924">
    <property type="term" value="F:GTPase activity"/>
    <property type="evidence" value="ECO:0007669"/>
    <property type="project" value="InterPro"/>
</dbReference>
<dbReference type="InterPro" id="IPR056899">
    <property type="entry name" value="Ig_NUP210_9th"/>
</dbReference>
<comment type="similarity">
    <text evidence="6">Belongs to the NUP210 family.</text>
</comment>
<dbReference type="Pfam" id="PF00261">
    <property type="entry name" value="Tropomyosin"/>
    <property type="match status" value="1"/>
</dbReference>
<evidence type="ECO:0000256" key="1">
    <source>
        <dbReference type="ARBA" id="ARBA00004245"/>
    </source>
</evidence>
<dbReference type="FunFam" id="3.40.50.300:FF:000363">
    <property type="entry name" value="Secretion related GTPase srgA"/>
    <property type="match status" value="1"/>
</dbReference>
<evidence type="ECO:0000313" key="32">
    <source>
        <dbReference type="EMBL" id="KAG5215344.1"/>
    </source>
</evidence>
<accession>A0A836D859</accession>
<evidence type="ECO:0000256" key="22">
    <source>
        <dbReference type="ARBA" id="ARBA00023242"/>
    </source>
</evidence>
<dbReference type="SUPFAM" id="SSF57997">
    <property type="entry name" value="Tropomyosin"/>
    <property type="match status" value="1"/>
</dbReference>
<dbReference type="InterPro" id="IPR058779">
    <property type="entry name" value="Ig_NUP210_13th"/>
</dbReference>
<feature type="region of interest" description="Disordered" evidence="29">
    <location>
        <begin position="15"/>
        <end position="43"/>
    </location>
</feature>
<feature type="compositionally biased region" description="Basic and acidic residues" evidence="29">
    <location>
        <begin position="15"/>
        <end position="40"/>
    </location>
</feature>
<comment type="subcellular location">
    <subcellularLocation>
        <location evidence="2">Cell membrane</location>
        <topology evidence="2">Lipid-anchor</topology>
        <orientation evidence="2">Cytoplasmic side</orientation>
    </subcellularLocation>
    <subcellularLocation>
        <location evidence="1">Cytoplasm</location>
        <location evidence="1">Cytoskeleton</location>
    </subcellularLocation>
    <subcellularLocation>
        <location evidence="25">Cytoplasmic vesicle membrane</location>
        <topology evidence="25">Lipid-anchor</topology>
        <orientation evidence="25">Cytoplasmic side</orientation>
    </subcellularLocation>
    <subcellularLocation>
        <location evidence="4">Nucleus membrane</location>
        <topology evidence="4">Single-pass membrane protein</topology>
    </subcellularLocation>
    <subcellularLocation>
        <location evidence="3">Recycling endosome membrane</location>
    </subcellularLocation>
</comment>
<dbReference type="SUPFAM" id="SSF52540">
    <property type="entry name" value="P-loop containing nucleoside triphosphate hydrolases"/>
    <property type="match status" value="1"/>
</dbReference>
<dbReference type="PROSITE" id="PS51419">
    <property type="entry name" value="RAB"/>
    <property type="match status" value="1"/>
</dbReference>
<dbReference type="InterPro" id="IPR055099">
    <property type="entry name" value="Ig_NUP210_7th"/>
</dbReference>
<feature type="transmembrane region" description="Helical" evidence="30">
    <location>
        <begin position="2028"/>
        <end position="2050"/>
    </location>
</feature>
<dbReference type="InterPro" id="IPR056897">
    <property type="entry name" value="Ig_NUP210_4th"/>
</dbReference>
<dbReference type="Pfam" id="PF26181">
    <property type="entry name" value="Ig_NUP210_13th"/>
    <property type="match status" value="1"/>
</dbReference>
<dbReference type="GO" id="GO:0003779">
    <property type="term" value="F:actin binding"/>
    <property type="evidence" value="ECO:0007669"/>
    <property type="project" value="UniProtKB-KW"/>
</dbReference>
<dbReference type="Proteomes" id="UP000664991">
    <property type="component" value="Unassembled WGS sequence"/>
</dbReference>
<dbReference type="Gene3D" id="1.20.5.340">
    <property type="match status" value="1"/>
</dbReference>
<dbReference type="InterPro" id="IPR055098">
    <property type="entry name" value="Ig_NUP210_3rd"/>
</dbReference>
<keyword evidence="21" id="KW-0963">Cytoplasm</keyword>
<evidence type="ECO:0000256" key="24">
    <source>
        <dbReference type="ARBA" id="ARBA00023289"/>
    </source>
</evidence>
<dbReference type="FunFam" id="1.20.5.340:FF:000001">
    <property type="entry name" value="Tropomyosin alpha-1 chain isoform 2"/>
    <property type="match status" value="1"/>
</dbReference>
<dbReference type="CDD" id="cd01867">
    <property type="entry name" value="Rab8_Rab10_Rab13_like"/>
    <property type="match status" value="1"/>
</dbReference>
<dbReference type="Pfam" id="PF26183">
    <property type="entry name" value="Ig_NUP210_14th"/>
    <property type="match status" value="1"/>
</dbReference>
<protein>
    <recommendedName>
        <fullName evidence="27">Ras-related protein Rab-13</fullName>
    </recommendedName>
</protein>
<keyword evidence="20" id="KW-0009">Actin-binding</keyword>
<evidence type="ECO:0000256" key="29">
    <source>
        <dbReference type="SAM" id="MobiDB-lite"/>
    </source>
</evidence>
<dbReference type="InterPro" id="IPR008964">
    <property type="entry name" value="Invasin/intimin_cell_adhesion"/>
</dbReference>
<keyword evidence="22" id="KW-0539">Nucleus</keyword>
<sequence length="2251" mass="251942">MEAIKKKMQMLKLDKENALDRAEQAEAEQKQAEERSKQLEDELAAMQKKLKGTEDELDKYSEALKDAQEKLELAEKKAADAEAEVASLNRRIQLVEEELDRAQERLATALQKLEEAEKAADESERGMKVIENRALKDEEKMELQEIQLKEAKHIAEEADRKYEEVARKLVIIEGDLERTEERAELAESKCSELEEELKNVTNNLKSLEAQAEKYSQKEDKYEEEIKILTDKLKEAETRAEFAERSVAKLEKTIDDLEDELYAQKLKYKAISEELDHALNDMTSMHSTHHDAVTVEPLYENGTLCSQKAVLIAESTQPIRLSSVILAREIVTDHELRCDVKVDVINSIEIISRTRELYVDDSPLELMVRALDAEGNTFSSLAGMVFEWSIARDNESAIEELSSKIRILRYSEAEYSPPAYIAEMEKEEKQGDMILVSGIKTGAAIVKVRISEPFYKKVAAALIRLLVLENIFLIPSQDIYLLVGAYIKYRVAKMVQGRMTEVKFPLEHYTLELQDHRVSCNISLSGKVALLDEKTAMVTAVQLGHTNLIFVHKNVHMRSVSGLPNCTIYVVEPGFLGFTVQPGDRWSLEVGQVYVITVEVFDKSSTKVYISDNLKIMYQFLREYFEEQLTTVNGSYHVVKALKDGVVVINASLTSIVYQNKNIQPIKFPIKHQQEVKIYFPIKLTPNFLAFPHHPMGMLYRYKVQVEGGSGNFTWNSSNETVAMVTTKGVVTAGQVRGNSTVLARDVQNPFRYGEIKIHVLRLNKMELLPFHADVEIGQIIEIPIAMYHVNKETKEAIAFTDCSHLSLDLNMDKQGVFTLLKEGIQRPGPTSCSSIHIVAKSLGHTLVTVSVTDYEEYLESSATFAAYEPLKALNPVEVALVTWHSVKEMIFEGGPQPWILEPSRFFLELSVEKTEKIRITQVRLPAKRKQNQYIYRVLCLDLGEQILTFQIGNHPGVLNPSPAVEVVQVRFLCAHPASMSITPVYKVPAGAQPCPLPQHNKQLIPVSSLRDTVLELAVFDQHRRKFDNFSSLILEWKSLNETLAHFENYNSVEMVAKDDGSGQTRLHGHQILKVHQIKGTVLIGVNFVGYSEKKSPKELSNLPRSVAVELLLVDDVTVLPENATIYDHPDVKEIFSLVEGSGYFLVNSSEQDIVTITYLEAESSVQLVPLHPGILTLEVYDLCLAFLGPAMAHLTMSDIQELELDLIDKVEIGKTVLVTVRVLGSSKRPFRKKYFRNMELKLQLASAIVTLALMEEQDEYSENYILRAITVGQTTLVAIARDKMGRKFTSTPRQIEVFPPFRLVPEKMTLIPTNMMQVMSEGGPQPQSIIHFSISNQTVAVVNRRGQVTGKVVGRAVVHGTIQTVNEDTGKVIVFSQDEVQIEVVQLRAVRILAAATRLITATEMPVYVMGVTSTQTPFSFSSANPGLTFHWSMSKRDVLDLVPRHSEVFLQLPVENNFAMVVHTKAAGRTNIKVTVHCMNSSSGQFEGNSLELSDEVQILVFEKLQLFYPECQPEQILMPMNSQLKLHTNREGAAFVSSRVLKCFPNSSVIEEDGEGLLKAGSIAGTAVLEVTSTEPFGVNQTTITGVQVAPVTYLRMSSHPKLYTAQGRTLSAFPLGMSLTFIVQFYNSIGEKFHTHNTQLYLALNRDDLLLIGPGNRNYTYMAQAVNRGVTIVGLWDRRHPGMADYIPVSVEHAIEPDTKLTFVGDVICFRTYLLNQNGEPGMWMISADDILQTDAVTGVGVARSPGTATIFHDIPGLVKTYREVVVNASSRLTLSYDLKTYLTNTPNSTVFKLFITAGRNGINLKGSCTPSQALAITTLLPETLMLCHVQFSNTLLDIPASKVFHVHSDFSMEKGVYVCLIKVRPQSEELLQVLSTADTSVYGWATLVSERSKNGMQRILIPFIPAFYINQSELVLSHKKDVVELRVVGVDRVLEKLEVFPSSPVVVVSGHRHSSLTPGLAIYPVRVVNFTSLQQMASPVFINISCVLTSQSEAVRVRAMKAKSGADQCDGSGVLQKFAGSYQILLFTLFAVLGSTAFLFLVSAMAKAYDHLFKLLLIGDSGVGKTCLIIRFAEDNFNNTYISTIGIDFKIRTVDIEGKKIKLQVWDTAGQERFKTITTAYYRGAMGIILVYDITDEKSFENIQNWMKSIKENASAGVERLLLGNKCDMEAKRKVQKEQADKLAREHGIRFFETSAKSSMNVDEAFSSLARDILLKSGGRRLKNNNKPPSTDLKTCDKKNTNKCSLA</sequence>
<dbReference type="InterPro" id="IPR055094">
    <property type="entry name" value="NUP210_Ig15"/>
</dbReference>
<dbReference type="Gene3D" id="2.60.40.1080">
    <property type="match status" value="1"/>
</dbReference>
<dbReference type="GO" id="GO:0005643">
    <property type="term" value="C:nuclear pore"/>
    <property type="evidence" value="ECO:0007669"/>
    <property type="project" value="TreeGrafter"/>
</dbReference>
<evidence type="ECO:0000256" key="17">
    <source>
        <dbReference type="ARBA" id="ARBA00023136"/>
    </source>
</evidence>
<evidence type="ECO:0000256" key="27">
    <source>
        <dbReference type="ARBA" id="ARBA00039501"/>
    </source>
</evidence>
<keyword evidence="17 30" id="KW-0472">Membrane</keyword>
<dbReference type="Pfam" id="PF22967">
    <property type="entry name" value="Ig_NUP210_1st"/>
    <property type="match status" value="1"/>
</dbReference>
<dbReference type="SUPFAM" id="SSF49373">
    <property type="entry name" value="Invasin/intimin cell-adhesion fragments"/>
    <property type="match status" value="2"/>
</dbReference>
<comment type="similarity">
    <text evidence="5">Belongs to the small GTPase superfamily. Rab family.</text>
</comment>
<evidence type="ECO:0000256" key="13">
    <source>
        <dbReference type="ARBA" id="ARBA00022927"/>
    </source>
</evidence>
<keyword evidence="18" id="KW-0514">Muscle protein</keyword>
<proteinExistence type="inferred from homology"/>
<keyword evidence="14 30" id="KW-1133">Transmembrane helix</keyword>
<dbReference type="SMART" id="SM00176">
    <property type="entry name" value="RAN"/>
    <property type="match status" value="1"/>
</dbReference>
<keyword evidence="9" id="KW-1003">Cell membrane</keyword>
<evidence type="ECO:0000256" key="8">
    <source>
        <dbReference type="ARBA" id="ARBA00022448"/>
    </source>
</evidence>
<evidence type="ECO:0000256" key="2">
    <source>
        <dbReference type="ARBA" id="ARBA00004342"/>
    </source>
</evidence>
<dbReference type="Pfam" id="PF26182">
    <property type="entry name" value="Ig_NUP210_5th"/>
    <property type="match status" value="1"/>
</dbReference>
<evidence type="ECO:0000256" key="18">
    <source>
        <dbReference type="ARBA" id="ARBA00023179"/>
    </source>
</evidence>
<keyword evidence="12" id="KW-0547">Nucleotide-binding</keyword>
<evidence type="ECO:0000256" key="16">
    <source>
        <dbReference type="ARBA" id="ARBA00023134"/>
    </source>
</evidence>
<dbReference type="InterPro" id="IPR055096">
    <property type="entry name" value="Ig_NUP210_1st"/>
</dbReference>
<evidence type="ECO:0000256" key="21">
    <source>
        <dbReference type="ARBA" id="ARBA00023212"/>
    </source>
</evidence>
<dbReference type="EMBL" id="JAEMGP010000001">
    <property type="protein sequence ID" value="KAG5215344.1"/>
    <property type="molecule type" value="Genomic_DNA"/>
</dbReference>
<dbReference type="SMART" id="SM00177">
    <property type="entry name" value="ARF"/>
    <property type="match status" value="1"/>
</dbReference>
<evidence type="ECO:0000259" key="31">
    <source>
        <dbReference type="SMART" id="SM00635"/>
    </source>
</evidence>
<comment type="caution">
    <text evidence="32">The sequence shown here is derived from an EMBL/GenBank/DDBJ whole genome shotgun (WGS) entry which is preliminary data.</text>
</comment>
<dbReference type="GO" id="GO:0055038">
    <property type="term" value="C:recycling endosome membrane"/>
    <property type="evidence" value="ECO:0007669"/>
    <property type="project" value="UniProtKB-SubCell"/>
</dbReference>
<dbReference type="Pfam" id="PF22969">
    <property type="entry name" value="Ig_NUP210_2nd"/>
    <property type="match status" value="1"/>
</dbReference>
<dbReference type="InterPro" id="IPR005225">
    <property type="entry name" value="Small_GTP-bd"/>
</dbReference>
<evidence type="ECO:0000256" key="5">
    <source>
        <dbReference type="ARBA" id="ARBA00006270"/>
    </source>
</evidence>
<dbReference type="SMART" id="SM00174">
    <property type="entry name" value="RHO"/>
    <property type="match status" value="1"/>
</dbReference>
<dbReference type="Pfam" id="PF24935">
    <property type="entry name" value="Ig_NUP210_6th"/>
    <property type="match status" value="1"/>
</dbReference>
<gene>
    <name evidence="32" type="ORF">JEQ12_000920</name>
</gene>
<dbReference type="Pfam" id="PF26184">
    <property type="entry name" value="Ig_NUP210_8th"/>
    <property type="match status" value="1"/>
</dbReference>
<keyword evidence="13" id="KW-0653">Protein transport</keyword>
<dbReference type="InterPro" id="IPR045197">
    <property type="entry name" value="NUP210-like"/>
</dbReference>
<evidence type="ECO:0000256" key="4">
    <source>
        <dbReference type="ARBA" id="ARBA00004590"/>
    </source>
</evidence>
<dbReference type="GO" id="GO:0005856">
    <property type="term" value="C:cytoskeleton"/>
    <property type="evidence" value="ECO:0007669"/>
    <property type="project" value="UniProtKB-SubCell"/>
</dbReference>
<dbReference type="PANTHER" id="PTHR23019:SF1">
    <property type="entry name" value="NUCLEAR PORE MEMBRANE GLYCOPROTEIN 210-LIKE"/>
    <property type="match status" value="1"/>
</dbReference>
<evidence type="ECO:0000256" key="9">
    <source>
        <dbReference type="ARBA" id="ARBA00022475"/>
    </source>
</evidence>
<dbReference type="FunFam" id="1.20.5.170:FF:000005">
    <property type="entry name" value="Tropomyosin alpha-1 chain"/>
    <property type="match status" value="1"/>
</dbReference>
<dbReference type="InterPro" id="IPR055095">
    <property type="entry name" value="NUP210_Ig_C"/>
</dbReference>
<dbReference type="FunFam" id="1.20.5.170:FF:000001">
    <property type="entry name" value="Tropomyosin alpha-1 chain isoform 1"/>
    <property type="match status" value="1"/>
</dbReference>
<dbReference type="PANTHER" id="PTHR23019">
    <property type="entry name" value="NUCLEAR PORE MEMBRANE GLYCOPROTEIN GP210-RELATED"/>
    <property type="match status" value="1"/>
</dbReference>
<dbReference type="Pfam" id="PF22962">
    <property type="entry name" value="Ig_NUP210_7th"/>
    <property type="match status" value="1"/>
</dbReference>
<dbReference type="InterPro" id="IPR057586">
    <property type="entry name" value="Ig_NUP210_16th"/>
</dbReference>
<evidence type="ECO:0000256" key="23">
    <source>
        <dbReference type="ARBA" id="ARBA00023288"/>
    </source>
</evidence>
<keyword evidence="16" id="KW-0342">GTP-binding</keyword>
<keyword evidence="8" id="KW-0813">Transport</keyword>
<dbReference type="InterPro" id="IPR056898">
    <property type="entry name" value="Ig_NUP210_6th"/>
</dbReference>
<dbReference type="GO" id="GO:0005886">
    <property type="term" value="C:plasma membrane"/>
    <property type="evidence" value="ECO:0007669"/>
    <property type="project" value="UniProtKB-SubCell"/>
</dbReference>
<organism evidence="32 33">
    <name type="scientific">Ovis aries</name>
    <name type="common">Sheep</name>
    <dbReference type="NCBI Taxonomy" id="9940"/>
    <lineage>
        <taxon>Eukaryota</taxon>
        <taxon>Metazoa</taxon>
        <taxon>Chordata</taxon>
        <taxon>Craniata</taxon>
        <taxon>Vertebrata</taxon>
        <taxon>Euteleostomi</taxon>
        <taxon>Mammalia</taxon>
        <taxon>Eutheria</taxon>
        <taxon>Laurasiatheria</taxon>
        <taxon>Artiodactyla</taxon>
        <taxon>Ruminantia</taxon>
        <taxon>Pecora</taxon>
        <taxon>Bovidae</taxon>
        <taxon>Caprinae</taxon>
        <taxon>Ovis</taxon>
    </lineage>
</organism>
<dbReference type="GO" id="GO:0031965">
    <property type="term" value="C:nuclear membrane"/>
    <property type="evidence" value="ECO:0007669"/>
    <property type="project" value="UniProtKB-SubCell"/>
</dbReference>
<dbReference type="NCBIfam" id="TIGR00231">
    <property type="entry name" value="small_GTP"/>
    <property type="match status" value="1"/>
</dbReference>
<keyword evidence="15" id="KW-0175">Coiled coil</keyword>
<dbReference type="SMART" id="SM00635">
    <property type="entry name" value="BID_2"/>
    <property type="match status" value="1"/>
</dbReference>
<keyword evidence="24" id="KW-0636">Prenylation</keyword>
<dbReference type="Gene3D" id="3.40.50.300">
    <property type="entry name" value="P-loop containing nucleotide triphosphate hydrolases"/>
    <property type="match status" value="1"/>
</dbReference>
<dbReference type="PROSITE" id="PS51417">
    <property type="entry name" value="ARF"/>
    <property type="match status" value="1"/>
</dbReference>
<dbReference type="Pfam" id="PF25354">
    <property type="entry name" value="Ig_NUP210_16th"/>
    <property type="match status" value="1"/>
</dbReference>
<evidence type="ECO:0000256" key="28">
    <source>
        <dbReference type="RuleBase" id="RU004515"/>
    </source>
</evidence>
<keyword evidence="21" id="KW-0206">Cytoskeleton</keyword>
<evidence type="ECO:0000256" key="25">
    <source>
        <dbReference type="ARBA" id="ARBA00025701"/>
    </source>
</evidence>
<dbReference type="Pfam" id="PF22957">
    <property type="entry name" value="NUP210_Ig"/>
    <property type="match status" value="1"/>
</dbReference>
<name>A0A836D859_SHEEP</name>
<dbReference type="SMART" id="SM00175">
    <property type="entry name" value="RAB"/>
    <property type="match status" value="1"/>
</dbReference>
<dbReference type="Pfam" id="PF24902">
    <property type="entry name" value="Ig_NUP210_9th"/>
    <property type="match status" value="1"/>
</dbReference>
<comment type="similarity">
    <text evidence="7 28">Belongs to the tropomyosin family.</text>
</comment>
<dbReference type="Pfam" id="PF02368">
    <property type="entry name" value="Big_2"/>
    <property type="match status" value="1"/>
</dbReference>
<dbReference type="PRINTS" id="PR00194">
    <property type="entry name" value="TROPOMYOSIN"/>
</dbReference>
<comment type="subunit">
    <text evidence="26">Interacts (GTP-bound form) with MICALL2; competes with RAB8A and is involved in tight junctions assembly. Interacts (GTP-bound form) with MICALL1. Interacts (GTP-bound form) with MICAL1, MICAL3, MICALCL, EHBP1 and EHBP1L1; ternary complexes of RAB8A, RAB13 and either MICAL1 or EHBP1L1 are possible. Interacts with PRKACA; downstream effector of RAB13 involved in tight junction assembly. Interacts with GRB2; may recruit RAB13 to the leading edge of migrating endothelial cells where it can activate RHOA. Interacts (isoprenylated form) with PDE6D; dissociates RAB13 from membranes. Interacts with BICDL2/BICDR2. Interacts with LEPROT and LEPROTL1.</text>
</comment>
<evidence type="ECO:0000256" key="12">
    <source>
        <dbReference type="ARBA" id="ARBA00022741"/>
    </source>
</evidence>
<evidence type="ECO:0000256" key="30">
    <source>
        <dbReference type="SAM" id="Phobius"/>
    </source>
</evidence>
<evidence type="ECO:0000256" key="10">
    <source>
        <dbReference type="ARBA" id="ARBA00022692"/>
    </source>
</evidence>
<dbReference type="Gene3D" id="1.20.5.170">
    <property type="match status" value="2"/>
</dbReference>
<keyword evidence="10 30" id="KW-0812">Transmembrane</keyword>
<evidence type="ECO:0000256" key="3">
    <source>
        <dbReference type="ARBA" id="ARBA00004565"/>
    </source>
</evidence>
<evidence type="ECO:0000256" key="6">
    <source>
        <dbReference type="ARBA" id="ARBA00007313"/>
    </source>
</evidence>
<dbReference type="InterPro" id="IPR001806">
    <property type="entry name" value="Small_GTPase"/>
</dbReference>
<dbReference type="Pfam" id="PF22959">
    <property type="entry name" value="Ig_NUP210_15th"/>
    <property type="match status" value="1"/>
</dbReference>
<evidence type="ECO:0000313" key="33">
    <source>
        <dbReference type="Proteomes" id="UP000664991"/>
    </source>
</evidence>
<feature type="domain" description="BIG2" evidence="31">
    <location>
        <begin position="1297"/>
        <end position="1372"/>
    </location>
</feature>
<dbReference type="Pfam" id="PF00071">
    <property type="entry name" value="Ras"/>
    <property type="match status" value="1"/>
</dbReference>
<dbReference type="GO" id="GO:0051668">
    <property type="term" value="P:localization within membrane"/>
    <property type="evidence" value="ECO:0007669"/>
    <property type="project" value="UniProtKB-ARBA"/>
</dbReference>
<evidence type="ECO:0000256" key="7">
    <source>
        <dbReference type="ARBA" id="ARBA00009036"/>
    </source>
</evidence>
<dbReference type="PROSITE" id="PS51421">
    <property type="entry name" value="RAS"/>
    <property type="match status" value="1"/>
</dbReference>
<dbReference type="InterPro" id="IPR027417">
    <property type="entry name" value="P-loop_NTPase"/>
</dbReference>
<dbReference type="Pfam" id="PF24991">
    <property type="entry name" value="Ig_NUP210_4th"/>
    <property type="match status" value="1"/>
</dbReference>
<keyword evidence="23" id="KW-0449">Lipoprotein</keyword>
<dbReference type="PROSITE" id="PS00326">
    <property type="entry name" value="TROPOMYOSIN"/>
    <property type="match status" value="1"/>
</dbReference>
<reference evidence="32 33" key="1">
    <citation type="submission" date="2020-12" db="EMBL/GenBank/DDBJ databases">
        <title>De novo assembly of Tibetan sheep genome.</title>
        <authorList>
            <person name="Li X."/>
        </authorList>
    </citation>
    <scope>NUCLEOTIDE SEQUENCE [LARGE SCALE GENOMIC DNA]</scope>
    <source>
        <tissue evidence="32">Heart</tissue>
    </source>
</reference>
<dbReference type="GO" id="GO:0005525">
    <property type="term" value="F:GTP binding"/>
    <property type="evidence" value="ECO:0007669"/>
    <property type="project" value="UniProtKB-KW"/>
</dbReference>